<evidence type="ECO:0000256" key="3">
    <source>
        <dbReference type="SAM" id="MobiDB-lite"/>
    </source>
</evidence>
<dbReference type="PROSITE" id="PS50002">
    <property type="entry name" value="SH3"/>
    <property type="match status" value="1"/>
</dbReference>
<name>A0A9W9FR37_9EURO</name>
<dbReference type="GO" id="GO:0051666">
    <property type="term" value="P:actin cortical patch localization"/>
    <property type="evidence" value="ECO:0007669"/>
    <property type="project" value="InterPro"/>
</dbReference>
<evidence type="ECO:0000259" key="5">
    <source>
        <dbReference type="PROSITE" id="PS51021"/>
    </source>
</evidence>
<dbReference type="InterPro" id="IPR046982">
    <property type="entry name" value="BIN3/RVS161-like"/>
</dbReference>
<feature type="region of interest" description="Disordered" evidence="3">
    <location>
        <begin position="282"/>
        <end position="311"/>
    </location>
</feature>
<dbReference type="SUPFAM" id="SSF103657">
    <property type="entry name" value="BAR/IMD domain-like"/>
    <property type="match status" value="1"/>
</dbReference>
<gene>
    <name evidence="6" type="ORF">NUU61_002160</name>
</gene>
<reference evidence="6" key="2">
    <citation type="journal article" date="2023" name="IMA Fungus">
        <title>Comparative genomic study of the Penicillium genus elucidates a diverse pangenome and 15 lateral gene transfer events.</title>
        <authorList>
            <person name="Petersen C."/>
            <person name="Sorensen T."/>
            <person name="Nielsen M.R."/>
            <person name="Sondergaard T.E."/>
            <person name="Sorensen J.L."/>
            <person name="Fitzpatrick D.A."/>
            <person name="Frisvad J.C."/>
            <person name="Nielsen K.L."/>
        </authorList>
    </citation>
    <scope>NUCLEOTIDE SEQUENCE</scope>
    <source>
        <strain evidence="6">IBT 34128</strain>
    </source>
</reference>
<evidence type="ECO:0008006" key="8">
    <source>
        <dbReference type="Google" id="ProtNLM"/>
    </source>
</evidence>
<dbReference type="SUPFAM" id="SSF50044">
    <property type="entry name" value="SH3-domain"/>
    <property type="match status" value="1"/>
</dbReference>
<accession>A0A9W9FR37</accession>
<evidence type="ECO:0000259" key="4">
    <source>
        <dbReference type="PROSITE" id="PS50002"/>
    </source>
</evidence>
<dbReference type="OrthoDB" id="10255128at2759"/>
<comment type="caution">
    <text evidence="6">The sequence shown here is derived from an EMBL/GenBank/DDBJ whole genome shotgun (WGS) entry which is preliminary data.</text>
</comment>
<dbReference type="GO" id="GO:0030479">
    <property type="term" value="C:actin cortical patch"/>
    <property type="evidence" value="ECO:0007669"/>
    <property type="project" value="TreeGrafter"/>
</dbReference>
<evidence type="ECO:0000313" key="7">
    <source>
        <dbReference type="Proteomes" id="UP001141434"/>
    </source>
</evidence>
<dbReference type="InterPro" id="IPR027267">
    <property type="entry name" value="AH/BAR_dom_sf"/>
</dbReference>
<reference evidence="6" key="1">
    <citation type="submission" date="2022-11" db="EMBL/GenBank/DDBJ databases">
        <authorList>
            <person name="Petersen C."/>
        </authorList>
    </citation>
    <scope>NUCLEOTIDE SEQUENCE</scope>
    <source>
        <strain evidence="6">IBT 34128</strain>
    </source>
</reference>
<dbReference type="PANTHER" id="PTHR47174">
    <property type="entry name" value="BRIDGING INTEGRATOR 3"/>
    <property type="match status" value="1"/>
</dbReference>
<dbReference type="GO" id="GO:0031097">
    <property type="term" value="C:medial cortex"/>
    <property type="evidence" value="ECO:0007669"/>
    <property type="project" value="TreeGrafter"/>
</dbReference>
<keyword evidence="7" id="KW-1185">Reference proteome</keyword>
<dbReference type="FunFam" id="2.30.30.40:FF:000100">
    <property type="entry name" value="SH3 domain-containing YSC84-like protein 1"/>
    <property type="match status" value="1"/>
</dbReference>
<dbReference type="InterPro" id="IPR036028">
    <property type="entry name" value="SH3-like_dom_sf"/>
</dbReference>
<dbReference type="Gene3D" id="1.20.1270.60">
    <property type="entry name" value="Arfaptin homology (AH) domain/BAR domain"/>
    <property type="match status" value="1"/>
</dbReference>
<dbReference type="InterPro" id="IPR004148">
    <property type="entry name" value="BAR_dom"/>
</dbReference>
<dbReference type="GO" id="GO:0097320">
    <property type="term" value="P:plasma membrane tubulation"/>
    <property type="evidence" value="ECO:0007669"/>
    <property type="project" value="TreeGrafter"/>
</dbReference>
<dbReference type="AlphaFoldDB" id="A0A9W9FR37"/>
<dbReference type="Pfam" id="PF14604">
    <property type="entry name" value="SH3_9"/>
    <property type="match status" value="1"/>
</dbReference>
<feature type="domain" description="BAR" evidence="5">
    <location>
        <begin position="7"/>
        <end position="242"/>
    </location>
</feature>
<dbReference type="GO" id="GO:1990528">
    <property type="term" value="C:Rvs161p-Rvs167p complex"/>
    <property type="evidence" value="ECO:0007669"/>
    <property type="project" value="TreeGrafter"/>
</dbReference>
<dbReference type="EMBL" id="JAPMSZ010000004">
    <property type="protein sequence ID" value="KAJ5104813.1"/>
    <property type="molecule type" value="Genomic_DNA"/>
</dbReference>
<sequence length="493" mass="54351">MLSMQRHFARVTSKRSADDSQIAVLLKDFEDGDMLMTKIVDSSQSWRDAWVSIATFQSRLVDEFDGLYGPIVGTSETPSNHKAIETPPATLARTNKLRKEYDELRTDLLQELDAVEQRMTRPAAQAKESLTPMKKTIKKRNDKKLDFERHQGRVDGLVKKPKRSDRDNTNLAKAETELANAKVVYQAADDDLRQRLPTLISLIFSLAPCVLEAQIEIQNRMLAHYYTVLHTYCEEEQFPSPPPPMEQVIQDWEYDSQLVQQKIERFGCITQGKAIRQSMAADAQNKRPPMSSRANSMASQVSNMSQRKPTVPPPIPGNKPCGLEAISPATTPSIATPCDSISISSSAATTPLPTGGDSYMPPPPVAPIPPAPVQKPTPPAGVQFSPAGPNIDHFRLARQTTTTSSSASSLSSSAALSDAIKLKKARPPPPPPAARSATFVTALYDFDGHRNGDLAFREGDRIRVVEKTDSTEDWWEGELKGVKGAFPANYVEE</sequence>
<evidence type="ECO:0000256" key="2">
    <source>
        <dbReference type="PROSITE-ProRule" id="PRU00192"/>
    </source>
</evidence>
<keyword evidence="1 2" id="KW-0728">SH3 domain</keyword>
<dbReference type="GO" id="GO:0043332">
    <property type="term" value="C:mating projection tip"/>
    <property type="evidence" value="ECO:0007669"/>
    <property type="project" value="TreeGrafter"/>
</dbReference>
<dbReference type="RefSeq" id="XP_056513809.1">
    <property type="nucleotide sequence ID" value="XM_056652742.1"/>
</dbReference>
<dbReference type="GO" id="GO:0006897">
    <property type="term" value="P:endocytosis"/>
    <property type="evidence" value="ECO:0007669"/>
    <property type="project" value="InterPro"/>
</dbReference>
<dbReference type="PRINTS" id="PR00452">
    <property type="entry name" value="SH3DOMAIN"/>
</dbReference>
<organism evidence="6 7">
    <name type="scientific">Penicillium alfredii</name>
    <dbReference type="NCBI Taxonomy" id="1506179"/>
    <lineage>
        <taxon>Eukaryota</taxon>
        <taxon>Fungi</taxon>
        <taxon>Dikarya</taxon>
        <taxon>Ascomycota</taxon>
        <taxon>Pezizomycotina</taxon>
        <taxon>Eurotiomycetes</taxon>
        <taxon>Eurotiomycetidae</taxon>
        <taxon>Eurotiales</taxon>
        <taxon>Aspergillaceae</taxon>
        <taxon>Penicillium</taxon>
    </lineage>
</organism>
<protein>
    <recommendedName>
        <fullName evidence="8">SH3 domain-containing protein</fullName>
    </recommendedName>
</protein>
<evidence type="ECO:0000256" key="1">
    <source>
        <dbReference type="ARBA" id="ARBA00022443"/>
    </source>
</evidence>
<dbReference type="PROSITE" id="PS51021">
    <property type="entry name" value="BAR"/>
    <property type="match status" value="1"/>
</dbReference>
<dbReference type="Pfam" id="PF03114">
    <property type="entry name" value="BAR"/>
    <property type="match status" value="1"/>
</dbReference>
<feature type="compositionally biased region" description="Polar residues" evidence="3">
    <location>
        <begin position="292"/>
        <end position="308"/>
    </location>
</feature>
<proteinExistence type="predicted"/>
<dbReference type="InterPro" id="IPR001452">
    <property type="entry name" value="SH3_domain"/>
</dbReference>
<feature type="domain" description="SH3" evidence="4">
    <location>
        <begin position="435"/>
        <end position="493"/>
    </location>
</feature>
<dbReference type="Gene3D" id="2.30.30.40">
    <property type="entry name" value="SH3 Domains"/>
    <property type="match status" value="1"/>
</dbReference>
<dbReference type="Proteomes" id="UP001141434">
    <property type="component" value="Unassembled WGS sequence"/>
</dbReference>
<dbReference type="GeneID" id="81391910"/>
<dbReference type="CDD" id="cd07599">
    <property type="entry name" value="BAR_Rvs167p"/>
    <property type="match status" value="1"/>
</dbReference>
<dbReference type="GO" id="GO:0008289">
    <property type="term" value="F:lipid binding"/>
    <property type="evidence" value="ECO:0007669"/>
    <property type="project" value="TreeGrafter"/>
</dbReference>
<dbReference type="SMART" id="SM00326">
    <property type="entry name" value="SH3"/>
    <property type="match status" value="1"/>
</dbReference>
<evidence type="ECO:0000313" key="6">
    <source>
        <dbReference type="EMBL" id="KAJ5104813.1"/>
    </source>
</evidence>
<dbReference type="PANTHER" id="PTHR47174:SF2">
    <property type="entry name" value="SH3 DOMAIN SIGNALLING PROTEIN (AFU_ORTHOLOGUE AFUA_5G07670)"/>
    <property type="match status" value="1"/>
</dbReference>